<dbReference type="SUPFAM" id="SSF55785">
    <property type="entry name" value="PYP-like sensor domain (PAS domain)"/>
    <property type="match status" value="1"/>
</dbReference>
<dbReference type="Gene3D" id="3.30.450.20">
    <property type="entry name" value="PAS domain"/>
    <property type="match status" value="1"/>
</dbReference>
<evidence type="ECO:0000259" key="13">
    <source>
        <dbReference type="PROSITE" id="PS50113"/>
    </source>
</evidence>
<dbReference type="Pfam" id="PF02518">
    <property type="entry name" value="HATPase_c"/>
    <property type="match status" value="1"/>
</dbReference>
<dbReference type="Proteomes" id="UP000236721">
    <property type="component" value="Unassembled WGS sequence"/>
</dbReference>
<dbReference type="PROSITE" id="PS50112">
    <property type="entry name" value="PAS"/>
    <property type="match status" value="1"/>
</dbReference>
<dbReference type="SUPFAM" id="SSF55874">
    <property type="entry name" value="ATPase domain of HSP90 chaperone/DNA topoisomerase II/histidine kinase"/>
    <property type="match status" value="1"/>
</dbReference>
<keyword evidence="4" id="KW-0808">Transferase</keyword>
<dbReference type="Pfam" id="PF00512">
    <property type="entry name" value="HisKA"/>
    <property type="match status" value="1"/>
</dbReference>
<dbReference type="Gene3D" id="3.30.565.10">
    <property type="entry name" value="Histidine kinase-like ATPase, C-terminal domain"/>
    <property type="match status" value="1"/>
</dbReference>
<dbReference type="InterPro" id="IPR011006">
    <property type="entry name" value="CheY-like_superfamily"/>
</dbReference>
<dbReference type="InterPro" id="IPR003661">
    <property type="entry name" value="HisK_dim/P_dom"/>
</dbReference>
<keyword evidence="5" id="KW-0418">Kinase</keyword>
<dbReference type="SMART" id="SM00388">
    <property type="entry name" value="HisKA"/>
    <property type="match status" value="1"/>
</dbReference>
<comment type="catalytic activity">
    <reaction evidence="1">
        <text>ATP + protein L-histidine = ADP + protein N-phospho-L-histidine.</text>
        <dbReference type="EC" id="2.7.13.3"/>
    </reaction>
</comment>
<dbReference type="InterPro" id="IPR004358">
    <property type="entry name" value="Sig_transdc_His_kin-like_C"/>
</dbReference>
<organism evidence="14 15">
    <name type="scientific">Vibrio hangzhouensis</name>
    <dbReference type="NCBI Taxonomy" id="462991"/>
    <lineage>
        <taxon>Bacteria</taxon>
        <taxon>Pseudomonadati</taxon>
        <taxon>Pseudomonadota</taxon>
        <taxon>Gammaproteobacteria</taxon>
        <taxon>Vibrionales</taxon>
        <taxon>Vibrionaceae</taxon>
        <taxon>Vibrio</taxon>
    </lineage>
</organism>
<dbReference type="GO" id="GO:0000155">
    <property type="term" value="F:phosphorelay sensor kinase activity"/>
    <property type="evidence" value="ECO:0007669"/>
    <property type="project" value="InterPro"/>
</dbReference>
<dbReference type="InterPro" id="IPR001789">
    <property type="entry name" value="Sig_transdc_resp-reg_receiver"/>
</dbReference>
<evidence type="ECO:0000256" key="1">
    <source>
        <dbReference type="ARBA" id="ARBA00000085"/>
    </source>
</evidence>
<dbReference type="Pfam" id="PF00072">
    <property type="entry name" value="Response_reg"/>
    <property type="match status" value="1"/>
</dbReference>
<dbReference type="Gene3D" id="3.40.50.2300">
    <property type="match status" value="1"/>
</dbReference>
<proteinExistence type="predicted"/>
<dbReference type="SMART" id="SM00091">
    <property type="entry name" value="PAS"/>
    <property type="match status" value="1"/>
</dbReference>
<dbReference type="SMART" id="SM00448">
    <property type="entry name" value="REC"/>
    <property type="match status" value="1"/>
</dbReference>
<dbReference type="EMBL" id="FNVG01000004">
    <property type="protein sequence ID" value="SEF82134.1"/>
    <property type="molecule type" value="Genomic_DNA"/>
</dbReference>
<evidence type="ECO:0000256" key="6">
    <source>
        <dbReference type="ARBA" id="ARBA00022801"/>
    </source>
</evidence>
<dbReference type="InterPro" id="IPR005467">
    <property type="entry name" value="His_kinase_dom"/>
</dbReference>
<dbReference type="Gene3D" id="1.10.287.130">
    <property type="match status" value="1"/>
</dbReference>
<dbReference type="InterPro" id="IPR000014">
    <property type="entry name" value="PAS"/>
</dbReference>
<dbReference type="PRINTS" id="PR00344">
    <property type="entry name" value="BCTRLSENSOR"/>
</dbReference>
<dbReference type="FunFam" id="3.30.565.10:FF:000010">
    <property type="entry name" value="Sensor histidine kinase RcsC"/>
    <property type="match status" value="1"/>
</dbReference>
<keyword evidence="15" id="KW-1185">Reference proteome</keyword>
<dbReference type="Pfam" id="PF13426">
    <property type="entry name" value="PAS_9"/>
    <property type="match status" value="1"/>
</dbReference>
<dbReference type="GO" id="GO:0016787">
    <property type="term" value="F:hydrolase activity"/>
    <property type="evidence" value="ECO:0007669"/>
    <property type="project" value="UniProtKB-KW"/>
</dbReference>
<dbReference type="SUPFAM" id="SSF52172">
    <property type="entry name" value="CheY-like"/>
    <property type="match status" value="1"/>
</dbReference>
<name>A0A1H5V4I5_9VIBR</name>
<feature type="modified residue" description="4-aspartylphosphate" evidence="8">
    <location>
        <position position="760"/>
    </location>
</feature>
<feature type="domain" description="Histidine kinase" evidence="10">
    <location>
        <begin position="469"/>
        <end position="688"/>
    </location>
</feature>
<dbReference type="InterPro" id="IPR000700">
    <property type="entry name" value="PAS-assoc_C"/>
</dbReference>
<dbReference type="PROSITE" id="PS50109">
    <property type="entry name" value="HIS_KIN"/>
    <property type="match status" value="1"/>
</dbReference>
<dbReference type="PROSITE" id="PS50110">
    <property type="entry name" value="RESPONSE_REGULATORY"/>
    <property type="match status" value="1"/>
</dbReference>
<keyword evidence="7" id="KW-0902">Two-component regulatory system</keyword>
<dbReference type="AlphaFoldDB" id="A0A1H5V4I5"/>
<evidence type="ECO:0000259" key="12">
    <source>
        <dbReference type="PROSITE" id="PS50112"/>
    </source>
</evidence>
<evidence type="ECO:0000256" key="5">
    <source>
        <dbReference type="ARBA" id="ARBA00022777"/>
    </source>
</evidence>
<dbReference type="InterPro" id="IPR035965">
    <property type="entry name" value="PAS-like_dom_sf"/>
</dbReference>
<evidence type="ECO:0000256" key="8">
    <source>
        <dbReference type="PROSITE-ProRule" id="PRU00169"/>
    </source>
</evidence>
<keyword evidence="9" id="KW-0812">Transmembrane</keyword>
<evidence type="ECO:0000313" key="15">
    <source>
        <dbReference type="Proteomes" id="UP000236721"/>
    </source>
</evidence>
<dbReference type="PANTHER" id="PTHR43047">
    <property type="entry name" value="TWO-COMPONENT HISTIDINE PROTEIN KINASE"/>
    <property type="match status" value="1"/>
</dbReference>
<feature type="domain" description="PAC" evidence="13">
    <location>
        <begin position="397"/>
        <end position="451"/>
    </location>
</feature>
<dbReference type="CDD" id="cd00082">
    <property type="entry name" value="HisKA"/>
    <property type="match status" value="1"/>
</dbReference>
<dbReference type="CDD" id="cd17546">
    <property type="entry name" value="REC_hyHK_CKI1_RcsC-like"/>
    <property type="match status" value="1"/>
</dbReference>
<evidence type="ECO:0000256" key="7">
    <source>
        <dbReference type="ARBA" id="ARBA00023012"/>
    </source>
</evidence>
<evidence type="ECO:0000259" key="10">
    <source>
        <dbReference type="PROSITE" id="PS50109"/>
    </source>
</evidence>
<accession>A0A1H5V4I5</accession>
<sequence>MKFLRAAQYTGQTLLTIFMMLTFGITAIAILLMTNYEAEKTIDALQKDSSQIEIQAAKNFMDQFFIAMDMHISHLVEEPAIIAAVKGNFPKKSPSNHDHNHDSSNVSSSSNVDEDNIFKHLHQFHLSNAKVKFCLFDANGIVKFNSLPQEGPIENRLALLSKIKQTQSQLTVYLLRQQNQQKVIRFYKPIYSNETLSGVVVGAFPYNNTTFFSSLQENNTRWYSLTQPGSTWVETPPGTDWNITSVKLDKSDISLQFGVNRQTFINQKNALLYSLAFAILIALTVSSAIVYLLGQQLIINPFQKLEQSKIALSVQTKLLNKKVDEARLLTNVVKQANDAILIANHNGHVEWVNHAFEKLSGWTLEEIKGVELSSLLYCDHSDPLATVKITDSLTRGIQTRVELINHSRDHVPYWVDIDITPTFDTKGATDKFIVIERDITTHKKLLEKLELAVKAADSANIAKSQFLATMSHEIRTPMNGVLGMVQVMLSETEDPKQKESLMLILDSGNHLISILNDILDLTKVEQNRIEIEENPFNLEQIVAPLLSTYQTVCKEKGIHFTIQCNVDNKVSYLGDKNRIRQILYNLINNAIKFTKLGAITVTIGRLKPHSKHISFVVEDTGIGIQPDALDIVFEPFVQADTSTTRDYGGTGLGLAIVKQLIEKMGGTIQASSIVGQGTRFEFEIPLRTTIQPADSLLTQHYKDSSNLSGLDILVVEDNHINALIAQKLLEKDGQKVTIVENGQLALDALSNHPYDLVLLDNHMPVMDGIEACRQIRQQFDSGILIFGWTADVFSDSKQSFIDAGADCVLHKPLKKEALFEALNRFKISIGKQHAGR</sequence>
<reference evidence="15" key="1">
    <citation type="submission" date="2016-10" db="EMBL/GenBank/DDBJ databases">
        <authorList>
            <person name="Varghese N."/>
            <person name="Submissions S."/>
        </authorList>
    </citation>
    <scope>NUCLEOTIDE SEQUENCE [LARGE SCALE GENOMIC DNA]</scope>
    <source>
        <strain evidence="15">CGMCC 1.7062</strain>
    </source>
</reference>
<dbReference type="SMART" id="SM00387">
    <property type="entry name" value="HATPase_c"/>
    <property type="match status" value="1"/>
</dbReference>
<feature type="transmembrane region" description="Helical" evidence="9">
    <location>
        <begin position="270"/>
        <end position="294"/>
    </location>
</feature>
<dbReference type="RefSeq" id="WP_103879323.1">
    <property type="nucleotide sequence ID" value="NZ_FNVG01000004.1"/>
</dbReference>
<protein>
    <recommendedName>
        <fullName evidence="2">histidine kinase</fullName>
        <ecNumber evidence="2">2.7.13.3</ecNumber>
    </recommendedName>
</protein>
<keyword evidence="9" id="KW-1133">Transmembrane helix</keyword>
<dbReference type="InterPro" id="IPR003594">
    <property type="entry name" value="HATPase_dom"/>
</dbReference>
<evidence type="ECO:0000259" key="11">
    <source>
        <dbReference type="PROSITE" id="PS50110"/>
    </source>
</evidence>
<keyword evidence="6" id="KW-0378">Hydrolase</keyword>
<dbReference type="CDD" id="cd00130">
    <property type="entry name" value="PAS"/>
    <property type="match status" value="1"/>
</dbReference>
<dbReference type="InterPro" id="IPR036097">
    <property type="entry name" value="HisK_dim/P_sf"/>
</dbReference>
<gene>
    <name evidence="14" type="ORF">SAMN04488244_10444</name>
</gene>
<dbReference type="SUPFAM" id="SSF47384">
    <property type="entry name" value="Homodimeric domain of signal transducing histidine kinase"/>
    <property type="match status" value="1"/>
</dbReference>
<evidence type="ECO:0000256" key="2">
    <source>
        <dbReference type="ARBA" id="ARBA00012438"/>
    </source>
</evidence>
<keyword evidence="9" id="KW-0472">Membrane</keyword>
<dbReference type="CDD" id="cd16922">
    <property type="entry name" value="HATPase_EvgS-ArcB-TorS-like"/>
    <property type="match status" value="1"/>
</dbReference>
<evidence type="ECO:0000313" key="14">
    <source>
        <dbReference type="EMBL" id="SEF82134.1"/>
    </source>
</evidence>
<evidence type="ECO:0000256" key="9">
    <source>
        <dbReference type="SAM" id="Phobius"/>
    </source>
</evidence>
<dbReference type="NCBIfam" id="TIGR00229">
    <property type="entry name" value="sensory_box"/>
    <property type="match status" value="1"/>
</dbReference>
<dbReference type="PROSITE" id="PS50113">
    <property type="entry name" value="PAC"/>
    <property type="match status" value="1"/>
</dbReference>
<feature type="transmembrane region" description="Helical" evidence="9">
    <location>
        <begin position="12"/>
        <end position="32"/>
    </location>
</feature>
<evidence type="ECO:0000256" key="4">
    <source>
        <dbReference type="ARBA" id="ARBA00022679"/>
    </source>
</evidence>
<dbReference type="InterPro" id="IPR036890">
    <property type="entry name" value="HATPase_C_sf"/>
</dbReference>
<evidence type="ECO:0000256" key="3">
    <source>
        <dbReference type="ARBA" id="ARBA00022553"/>
    </source>
</evidence>
<feature type="domain" description="PAS" evidence="12">
    <location>
        <begin position="325"/>
        <end position="396"/>
    </location>
</feature>
<feature type="domain" description="Response regulatory" evidence="11">
    <location>
        <begin position="711"/>
        <end position="826"/>
    </location>
</feature>
<dbReference type="EC" id="2.7.13.3" evidence="2"/>
<keyword evidence="3 8" id="KW-0597">Phosphoprotein</keyword>